<dbReference type="Pfam" id="PF13966">
    <property type="entry name" value="zf-RVT"/>
    <property type="match status" value="1"/>
</dbReference>
<dbReference type="AlphaFoldDB" id="A0A6L2J2Z2"/>
<proteinExistence type="predicted"/>
<evidence type="ECO:0000259" key="2">
    <source>
        <dbReference type="Pfam" id="PF13966"/>
    </source>
</evidence>
<keyword evidence="3" id="KW-0695">RNA-directed DNA polymerase</keyword>
<name>A0A6L2J2Z2_TANCI</name>
<reference evidence="3" key="1">
    <citation type="journal article" date="2019" name="Sci. Rep.">
        <title>Draft genome of Tanacetum cinerariifolium, the natural source of mosquito coil.</title>
        <authorList>
            <person name="Yamashiro T."/>
            <person name="Shiraishi A."/>
            <person name="Satake H."/>
            <person name="Nakayama K."/>
        </authorList>
    </citation>
    <scope>NUCLEOTIDE SEQUENCE</scope>
</reference>
<keyword evidence="1" id="KW-0472">Membrane</keyword>
<keyword evidence="3" id="KW-0548">Nucleotidyltransferase</keyword>
<evidence type="ECO:0000256" key="1">
    <source>
        <dbReference type="SAM" id="Phobius"/>
    </source>
</evidence>
<comment type="caution">
    <text evidence="3">The sequence shown here is derived from an EMBL/GenBank/DDBJ whole genome shotgun (WGS) entry which is preliminary data.</text>
</comment>
<dbReference type="PANTHER" id="PTHR36617">
    <property type="entry name" value="PROTEIN, PUTATIVE-RELATED"/>
    <property type="match status" value="1"/>
</dbReference>
<keyword evidence="1" id="KW-0812">Transmembrane</keyword>
<dbReference type="GO" id="GO:0003964">
    <property type="term" value="F:RNA-directed DNA polymerase activity"/>
    <property type="evidence" value="ECO:0007669"/>
    <property type="project" value="UniProtKB-KW"/>
</dbReference>
<gene>
    <name evidence="3" type="ORF">Tci_002978</name>
</gene>
<feature type="domain" description="Reverse transcriptase zinc-binding" evidence="2">
    <location>
        <begin position="151"/>
        <end position="232"/>
    </location>
</feature>
<keyword evidence="3" id="KW-0808">Transferase</keyword>
<protein>
    <submittedName>
        <fullName evidence="3">RNA-directed DNA polymerase, eukaryota</fullName>
    </submittedName>
</protein>
<dbReference type="EMBL" id="BKCJ010000209">
    <property type="protein sequence ID" value="GEU31000.1"/>
    <property type="molecule type" value="Genomic_DNA"/>
</dbReference>
<sequence>MCHSLGDVRRVLDLLEGGESVRVGEFYRAMVKGENRGKCGVGDGSLSRMPFELRSLRRFMGKNAALILMVASLMVFGLELLYNRLYLLELDKDCLIIDRIENGKWIWNWSRNDLGVRKTAYFRDLLIEISRVDIFTVGDTCIWSLAKDDIFSVKEARQVIDDKILPSLATSTSWDKILPRKVNIFIWRLMLDRLNLSSCGIDIQSISCPFCNGNVKSSNHICFECDISLKVWILVRIWCNITSPTFTSLEHWKNWTSSWQASKENKHCFFVIFVRLFRSYGLQFGILALVSFVDSEFWQPLMLGPHGSFIFMNFSLFSFLEACLGLHQKHSGVKTGGAAFANENFSLVG</sequence>
<dbReference type="PANTHER" id="PTHR36617:SF5">
    <property type="entry name" value="OS05G0421675 PROTEIN"/>
    <property type="match status" value="1"/>
</dbReference>
<evidence type="ECO:0000313" key="3">
    <source>
        <dbReference type="EMBL" id="GEU31000.1"/>
    </source>
</evidence>
<organism evidence="3">
    <name type="scientific">Tanacetum cinerariifolium</name>
    <name type="common">Dalmatian daisy</name>
    <name type="synonym">Chrysanthemum cinerariifolium</name>
    <dbReference type="NCBI Taxonomy" id="118510"/>
    <lineage>
        <taxon>Eukaryota</taxon>
        <taxon>Viridiplantae</taxon>
        <taxon>Streptophyta</taxon>
        <taxon>Embryophyta</taxon>
        <taxon>Tracheophyta</taxon>
        <taxon>Spermatophyta</taxon>
        <taxon>Magnoliopsida</taxon>
        <taxon>eudicotyledons</taxon>
        <taxon>Gunneridae</taxon>
        <taxon>Pentapetalae</taxon>
        <taxon>asterids</taxon>
        <taxon>campanulids</taxon>
        <taxon>Asterales</taxon>
        <taxon>Asteraceae</taxon>
        <taxon>Asteroideae</taxon>
        <taxon>Anthemideae</taxon>
        <taxon>Anthemidinae</taxon>
        <taxon>Tanacetum</taxon>
    </lineage>
</organism>
<keyword evidence="1" id="KW-1133">Transmembrane helix</keyword>
<feature type="transmembrane region" description="Helical" evidence="1">
    <location>
        <begin position="64"/>
        <end position="82"/>
    </location>
</feature>
<dbReference type="InterPro" id="IPR026960">
    <property type="entry name" value="RVT-Znf"/>
</dbReference>
<accession>A0A6L2J2Z2</accession>